<protein>
    <recommendedName>
        <fullName evidence="4">Tripartite tricarboxylate transporter substrate binding protein</fullName>
    </recommendedName>
</protein>
<keyword evidence="3" id="KW-1185">Reference proteome</keyword>
<name>A0ABS3KMJ1_9PROT</name>
<reference evidence="2 3" key="1">
    <citation type="submission" date="2020-09" db="EMBL/GenBank/DDBJ databases">
        <title>Roseomonas.</title>
        <authorList>
            <person name="Zhu W."/>
        </authorList>
    </citation>
    <scope>NUCLEOTIDE SEQUENCE [LARGE SCALE GENOMIC DNA]</scope>
    <source>
        <strain evidence="2 3">573</strain>
    </source>
</reference>
<evidence type="ECO:0000313" key="2">
    <source>
        <dbReference type="EMBL" id="MBO1078664.1"/>
    </source>
</evidence>
<dbReference type="EMBL" id="JACTNG010000003">
    <property type="protein sequence ID" value="MBO1078664.1"/>
    <property type="molecule type" value="Genomic_DNA"/>
</dbReference>
<accession>A0ABS3KMJ1</accession>
<proteinExistence type="predicted"/>
<comment type="caution">
    <text evidence="2">The sequence shown here is derived from an EMBL/GenBank/DDBJ whole genome shotgun (WGS) entry which is preliminary data.</text>
</comment>
<feature type="signal peptide" evidence="1">
    <location>
        <begin position="1"/>
        <end position="22"/>
    </location>
</feature>
<keyword evidence="1" id="KW-0732">Signal</keyword>
<dbReference type="RefSeq" id="WP_207416109.1">
    <property type="nucleotide sequence ID" value="NZ_CP061177.1"/>
</dbReference>
<evidence type="ECO:0008006" key="4">
    <source>
        <dbReference type="Google" id="ProtNLM"/>
    </source>
</evidence>
<gene>
    <name evidence="2" type="ORF">IAI61_06445</name>
</gene>
<evidence type="ECO:0000313" key="3">
    <source>
        <dbReference type="Proteomes" id="UP001518989"/>
    </source>
</evidence>
<dbReference type="Proteomes" id="UP001518989">
    <property type="component" value="Unassembled WGS sequence"/>
</dbReference>
<organism evidence="2 3">
    <name type="scientific">Roseomonas haemaphysalidis</name>
    <dbReference type="NCBI Taxonomy" id="2768162"/>
    <lineage>
        <taxon>Bacteria</taxon>
        <taxon>Pseudomonadati</taxon>
        <taxon>Pseudomonadota</taxon>
        <taxon>Alphaproteobacteria</taxon>
        <taxon>Acetobacterales</taxon>
        <taxon>Roseomonadaceae</taxon>
        <taxon>Roseomonas</taxon>
    </lineage>
</organism>
<feature type="chain" id="PRO_5047132614" description="Tripartite tricarboxylate transporter substrate binding protein" evidence="1">
    <location>
        <begin position="23"/>
        <end position="323"/>
    </location>
</feature>
<sequence length="323" mass="32865">MPIARRALPGLLALLAAPGARAQRLADSATLLMPGPDGAPAALWAARVAAGLTRGLPHAVALHSIAVGGPDGVTAANRFATTEGAEGRTLLVLPGAAAHARLIGESRARYPVEGWLPLCAAWGGAVLAGRAPLPAAGLGRPIRLALPGPDAPEAAALLGLDLAQVPASPVLGLAGPAAEQALARGEVDAIVLSGAAPLRQAALLGAAPWCELDTPSRRDHPELPALSAVATAAPVALGAAQAGFAALRLRAAVVLPALTSADQVAVWRRAALRWQEEEARDMPETLALVGAEARTAMAALFPPPEGVLAYREWLLRRLNWQAA</sequence>
<evidence type="ECO:0000256" key="1">
    <source>
        <dbReference type="SAM" id="SignalP"/>
    </source>
</evidence>